<evidence type="ECO:0000256" key="1">
    <source>
        <dbReference type="SAM" id="MobiDB-lite"/>
    </source>
</evidence>
<sequence>MAATQHRTRRRNQVDLDMLMTFEVYLFVTALFVCCIPPRPVEVREAARPNLHRLTREQRHISSRRSKQMSQENETARLRRRLNEPIHLPMSKSFGG</sequence>
<dbReference type="InParanoid" id="A0A177CPI6"/>
<name>A0A177CPI6_9PLEO</name>
<organism evidence="2 3">
    <name type="scientific">Paraphaeosphaeria sporulosa</name>
    <dbReference type="NCBI Taxonomy" id="1460663"/>
    <lineage>
        <taxon>Eukaryota</taxon>
        <taxon>Fungi</taxon>
        <taxon>Dikarya</taxon>
        <taxon>Ascomycota</taxon>
        <taxon>Pezizomycotina</taxon>
        <taxon>Dothideomycetes</taxon>
        <taxon>Pleosporomycetidae</taxon>
        <taxon>Pleosporales</taxon>
        <taxon>Massarineae</taxon>
        <taxon>Didymosphaeriaceae</taxon>
        <taxon>Paraphaeosphaeria</taxon>
    </lineage>
</organism>
<dbReference type="RefSeq" id="XP_018039581.1">
    <property type="nucleotide sequence ID" value="XM_018186226.1"/>
</dbReference>
<evidence type="ECO:0000313" key="3">
    <source>
        <dbReference type="Proteomes" id="UP000077069"/>
    </source>
</evidence>
<dbReference type="GeneID" id="28769712"/>
<dbReference type="Proteomes" id="UP000077069">
    <property type="component" value="Unassembled WGS sequence"/>
</dbReference>
<dbReference type="EMBL" id="KV441549">
    <property type="protein sequence ID" value="OAG09216.1"/>
    <property type="molecule type" value="Genomic_DNA"/>
</dbReference>
<dbReference type="AlphaFoldDB" id="A0A177CPI6"/>
<feature type="region of interest" description="Disordered" evidence="1">
    <location>
        <begin position="53"/>
        <end position="96"/>
    </location>
</feature>
<keyword evidence="3" id="KW-1185">Reference proteome</keyword>
<accession>A0A177CPI6</accession>
<gene>
    <name evidence="2" type="ORF">CC84DRAFT_431768</name>
</gene>
<protein>
    <submittedName>
        <fullName evidence="2">Uncharacterized protein</fullName>
    </submittedName>
</protein>
<proteinExistence type="predicted"/>
<reference evidence="2 3" key="1">
    <citation type="submission" date="2016-05" db="EMBL/GenBank/DDBJ databases">
        <title>Comparative analysis of secretome profiles of manganese(II)-oxidizing ascomycete fungi.</title>
        <authorList>
            <consortium name="DOE Joint Genome Institute"/>
            <person name="Zeiner C.A."/>
            <person name="Purvine S.O."/>
            <person name="Zink E.M."/>
            <person name="Wu S."/>
            <person name="Pasa-Tolic L."/>
            <person name="Chaput D.L."/>
            <person name="Haridas S."/>
            <person name="Grigoriev I.V."/>
            <person name="Santelli C.M."/>
            <person name="Hansel C.M."/>
        </authorList>
    </citation>
    <scope>NUCLEOTIDE SEQUENCE [LARGE SCALE GENOMIC DNA]</scope>
    <source>
        <strain evidence="2 3">AP3s5-JAC2a</strain>
    </source>
</reference>
<feature type="compositionally biased region" description="Basic and acidic residues" evidence="1">
    <location>
        <begin position="74"/>
        <end position="84"/>
    </location>
</feature>
<evidence type="ECO:0000313" key="2">
    <source>
        <dbReference type="EMBL" id="OAG09216.1"/>
    </source>
</evidence>